<accession>A0ABR7G0M0</accession>
<evidence type="ECO:0000313" key="3">
    <source>
        <dbReference type="Proteomes" id="UP000628463"/>
    </source>
</evidence>
<reference evidence="2 3" key="1">
    <citation type="submission" date="2020-08" db="EMBL/GenBank/DDBJ databases">
        <title>Genome public.</title>
        <authorList>
            <person name="Liu C."/>
            <person name="Sun Q."/>
        </authorList>
    </citation>
    <scope>NUCLEOTIDE SEQUENCE [LARGE SCALE GENOMIC DNA]</scope>
    <source>
        <strain evidence="2 3">NSJ-43</strain>
    </source>
</reference>
<sequence>MADIIDDAILNTAKNMIKLGGYIVIFSCISAYINVIPFKNDIVPAVICGITEITNGIYIAGKINADKKLITTFIILINSFGGFSTIMQTMGMINGSGLSIRKYIYGKILCTFITGVFCIVIL</sequence>
<keyword evidence="1" id="KW-0472">Membrane</keyword>
<proteinExistence type="predicted"/>
<organism evidence="2 3">
    <name type="scientific">Lachnospira hominis</name>
    <name type="common">ex Liu et al. 2021</name>
    <dbReference type="NCBI Taxonomy" id="2763051"/>
    <lineage>
        <taxon>Bacteria</taxon>
        <taxon>Bacillati</taxon>
        <taxon>Bacillota</taxon>
        <taxon>Clostridia</taxon>
        <taxon>Lachnospirales</taxon>
        <taxon>Lachnospiraceae</taxon>
        <taxon>Lachnospira</taxon>
    </lineage>
</organism>
<feature type="transmembrane region" description="Helical" evidence="1">
    <location>
        <begin position="19"/>
        <end position="36"/>
    </location>
</feature>
<feature type="transmembrane region" description="Helical" evidence="1">
    <location>
        <begin position="73"/>
        <end position="91"/>
    </location>
</feature>
<dbReference type="RefSeq" id="WP_186836903.1">
    <property type="nucleotide sequence ID" value="NZ_JACOPD010000005.1"/>
</dbReference>
<gene>
    <name evidence="2" type="ORF">H8S01_08495</name>
</gene>
<evidence type="ECO:0000256" key="1">
    <source>
        <dbReference type="SAM" id="Phobius"/>
    </source>
</evidence>
<comment type="caution">
    <text evidence="2">The sequence shown here is derived from an EMBL/GenBank/DDBJ whole genome shotgun (WGS) entry which is preliminary data.</text>
</comment>
<dbReference type="EMBL" id="JACOPD010000005">
    <property type="protein sequence ID" value="MBC5680996.1"/>
    <property type="molecule type" value="Genomic_DNA"/>
</dbReference>
<keyword evidence="1" id="KW-1133">Transmembrane helix</keyword>
<feature type="transmembrane region" description="Helical" evidence="1">
    <location>
        <begin position="42"/>
        <end position="61"/>
    </location>
</feature>
<feature type="transmembrane region" description="Helical" evidence="1">
    <location>
        <begin position="103"/>
        <end position="121"/>
    </location>
</feature>
<keyword evidence="1" id="KW-0812">Transmembrane</keyword>
<keyword evidence="3" id="KW-1185">Reference proteome</keyword>
<name>A0ABR7G0M0_9FIRM</name>
<protein>
    <submittedName>
        <fullName evidence="2">Uncharacterized protein</fullName>
    </submittedName>
</protein>
<dbReference type="Proteomes" id="UP000628463">
    <property type="component" value="Unassembled WGS sequence"/>
</dbReference>
<evidence type="ECO:0000313" key="2">
    <source>
        <dbReference type="EMBL" id="MBC5680996.1"/>
    </source>
</evidence>